<dbReference type="PANTHER" id="PTHR43341:SF1">
    <property type="entry name" value="GENERAL AMINO-ACID PERMEASE GAP1"/>
    <property type="match status" value="1"/>
</dbReference>
<keyword evidence="7 9" id="KW-1133">Transmembrane helix</keyword>
<evidence type="ECO:0000256" key="1">
    <source>
        <dbReference type="ARBA" id="ARBA00004651"/>
    </source>
</evidence>
<keyword evidence="3" id="KW-0813">Transport</keyword>
<keyword evidence="8 9" id="KW-0472">Membrane</keyword>
<evidence type="ECO:0000259" key="10">
    <source>
        <dbReference type="Pfam" id="PF00324"/>
    </source>
</evidence>
<reference evidence="11" key="1">
    <citation type="submission" date="2014-02" db="EMBL/GenBank/DDBJ databases">
        <authorList>
            <person name="Genoscope - CEA"/>
        </authorList>
    </citation>
    <scope>NUCLEOTIDE SEQUENCE</scope>
    <source>
        <strain evidence="11">LS3</strain>
    </source>
</reference>
<feature type="domain" description="Amino acid permease/ SLC12A" evidence="10">
    <location>
        <begin position="76"/>
        <end position="531"/>
    </location>
</feature>
<dbReference type="PROSITE" id="PS00218">
    <property type="entry name" value="AMINO_ACID_PERMEASE_1"/>
    <property type="match status" value="1"/>
</dbReference>
<feature type="transmembrane region" description="Helical" evidence="9">
    <location>
        <begin position="157"/>
        <end position="179"/>
    </location>
</feature>
<dbReference type="InterPro" id="IPR004840">
    <property type="entry name" value="Amino_acid_permease_CS"/>
</dbReference>
<comment type="subcellular location">
    <subcellularLocation>
        <location evidence="1">Cell membrane</location>
        <topology evidence="1">Multi-pass membrane protein</topology>
    </subcellularLocation>
</comment>
<dbReference type="InterPro" id="IPR050524">
    <property type="entry name" value="APC_YAT"/>
</dbReference>
<dbReference type="PANTHER" id="PTHR43341">
    <property type="entry name" value="AMINO ACID PERMEASE"/>
    <property type="match status" value="1"/>
</dbReference>
<comment type="similarity">
    <text evidence="2">Belongs to the amino acid-polyamine-organocation (APC) superfamily. YAT (TC 2.A.3.10) family.</text>
</comment>
<dbReference type="PIRSF" id="PIRSF006060">
    <property type="entry name" value="AA_transporter"/>
    <property type="match status" value="1"/>
</dbReference>
<feature type="transmembrane region" description="Helical" evidence="9">
    <location>
        <begin position="424"/>
        <end position="450"/>
    </location>
</feature>
<evidence type="ECO:0000256" key="6">
    <source>
        <dbReference type="ARBA" id="ARBA00022970"/>
    </source>
</evidence>
<keyword evidence="6" id="KW-0029">Amino-acid transport</keyword>
<feature type="transmembrane region" description="Helical" evidence="9">
    <location>
        <begin position="77"/>
        <end position="95"/>
    </location>
</feature>
<keyword evidence="5 9" id="KW-0812">Transmembrane</keyword>
<protein>
    <submittedName>
        <fullName evidence="11">ARAD1D17600p</fullName>
    </submittedName>
</protein>
<feature type="transmembrane region" description="Helical" evidence="9">
    <location>
        <begin position="212"/>
        <end position="232"/>
    </location>
</feature>
<feature type="transmembrane region" description="Helical" evidence="9">
    <location>
        <begin position="470"/>
        <end position="494"/>
    </location>
</feature>
<name>A0A060TEW9_BLAAD</name>
<dbReference type="EMBL" id="HG937694">
    <property type="protein sequence ID" value="CDP37706.1"/>
    <property type="molecule type" value="Genomic_DNA"/>
</dbReference>
<dbReference type="Gene3D" id="1.20.1740.10">
    <property type="entry name" value="Amino acid/polyamine transporter I"/>
    <property type="match status" value="1"/>
</dbReference>
<gene>
    <name evidence="11" type="ORF">GNLVRS02_ARAD1D17600g</name>
</gene>
<evidence type="ECO:0000256" key="8">
    <source>
        <dbReference type="ARBA" id="ARBA00023136"/>
    </source>
</evidence>
<dbReference type="InterPro" id="IPR004762">
    <property type="entry name" value="Amino_acid_permease_fungi"/>
</dbReference>
<evidence type="ECO:0000256" key="2">
    <source>
        <dbReference type="ARBA" id="ARBA00006983"/>
    </source>
</evidence>
<feature type="transmembrane region" description="Helical" evidence="9">
    <location>
        <begin position="506"/>
        <end position="526"/>
    </location>
</feature>
<feature type="transmembrane region" description="Helical" evidence="9">
    <location>
        <begin position="101"/>
        <end position="120"/>
    </location>
</feature>
<dbReference type="AlphaFoldDB" id="A0A060TEW9"/>
<keyword evidence="4" id="KW-1003">Cell membrane</keyword>
<feature type="transmembrane region" description="Helical" evidence="9">
    <location>
        <begin position="299"/>
        <end position="320"/>
    </location>
</feature>
<proteinExistence type="inferred from homology"/>
<evidence type="ECO:0000256" key="4">
    <source>
        <dbReference type="ARBA" id="ARBA00022475"/>
    </source>
</evidence>
<sequence length="576" mass="63082">MQDVEKTPTINTLQGDDMIKEDAVVETVKVSRLQRWKDSFKPMDLSYTDGGDWTDVERAAMATAKSPLERGLKSRHLQMIAIGGAIGTGLFVGSGETLRTGGPAGLIIGFGIIGIMLYCTVQALGELAVTFPVAGAFSTYATRFIDPAWGFALGWNYGVQWLVVLPLELVAASITIGFWQSDINPAAWVCIFYVIVVVINLFGVRGYGEAEFVFSTIKVLAVIGFIILGIIINCGGGPEGGYIGAKYWYNPGAFSNGFKGVCSVFVNAAFSFTGTELVGLAAAETDNPRKSLPSATKQVFWRICLFYMVSLTLVGLLVPYDDDQLMGSSNVDITASPFVIAIKNAGIKVLPSIFNVVIMIAVLSVGNSAVYGCSRTLASLSAQRLAPKWLGYIDRQGRPLAGIAVTCVFGLLCFLSASDKQQEVFNWLMALTGLSLIFTWGTVCLCHIRFRRAMKMQGRSLDELAFTSQVGVIGSWIGLVINCLVLVAQFWIALFPVGASPDPAVFFQKYLAAPIVIVFYIIWKLYKRPPFVRTKDIDVDTGRRDIDLERVKLEIAEEKARIKAKGWLYRTYKFWC</sequence>
<reference evidence="11" key="2">
    <citation type="submission" date="2014-06" db="EMBL/GenBank/DDBJ databases">
        <title>The complete genome of Blastobotrys (Arxula) adeninivorans LS3 - a yeast of biotechnological interest.</title>
        <authorList>
            <person name="Kunze G."/>
            <person name="Gaillardin C."/>
            <person name="Czernicka M."/>
            <person name="Durrens P."/>
            <person name="Martin T."/>
            <person name="Boer E."/>
            <person name="Gabaldon T."/>
            <person name="Cruz J."/>
            <person name="Talla E."/>
            <person name="Marck C."/>
            <person name="Goffeau A."/>
            <person name="Barbe V."/>
            <person name="Baret P."/>
            <person name="Baronian K."/>
            <person name="Beier S."/>
            <person name="Bleykasten C."/>
            <person name="Bode R."/>
            <person name="Casaregola S."/>
            <person name="Despons L."/>
            <person name="Fairhead C."/>
            <person name="Giersberg M."/>
            <person name="Gierski P."/>
            <person name="Hahnel U."/>
            <person name="Hartmann A."/>
            <person name="Jankowska D."/>
            <person name="Jubin C."/>
            <person name="Jung P."/>
            <person name="Lafontaine I."/>
            <person name="Leh-Louis V."/>
            <person name="Lemaire M."/>
            <person name="Marcet-Houben M."/>
            <person name="Mascher M."/>
            <person name="Morel G."/>
            <person name="Richard G.-F."/>
            <person name="Riechen J."/>
            <person name="Sacerdot C."/>
            <person name="Sarkar A."/>
            <person name="Savel G."/>
            <person name="Schacherer J."/>
            <person name="Sherman D."/>
            <person name="Straub M.-L."/>
            <person name="Stein N."/>
            <person name="Thierry A."/>
            <person name="Trautwein-Schult A."/>
            <person name="Westhof E."/>
            <person name="Worch S."/>
            <person name="Dujon B."/>
            <person name="Souciet J.-L."/>
            <person name="Wincker P."/>
            <person name="Scholz U."/>
            <person name="Neuveglise N."/>
        </authorList>
    </citation>
    <scope>NUCLEOTIDE SEQUENCE</scope>
    <source>
        <strain evidence="11">LS3</strain>
    </source>
</reference>
<feature type="transmembrane region" description="Helical" evidence="9">
    <location>
        <begin position="186"/>
        <end position="206"/>
    </location>
</feature>
<feature type="transmembrane region" description="Helical" evidence="9">
    <location>
        <begin position="399"/>
        <end position="418"/>
    </location>
</feature>
<dbReference type="NCBIfam" id="TIGR00913">
    <property type="entry name" value="2A0310"/>
    <property type="match status" value="1"/>
</dbReference>
<evidence type="ECO:0000256" key="3">
    <source>
        <dbReference type="ARBA" id="ARBA00022448"/>
    </source>
</evidence>
<dbReference type="PhylomeDB" id="A0A060TEW9"/>
<dbReference type="GO" id="GO:0015171">
    <property type="term" value="F:amino acid transmembrane transporter activity"/>
    <property type="evidence" value="ECO:0007669"/>
    <property type="project" value="TreeGrafter"/>
</dbReference>
<dbReference type="GO" id="GO:0005886">
    <property type="term" value="C:plasma membrane"/>
    <property type="evidence" value="ECO:0007669"/>
    <property type="project" value="UniProtKB-SubCell"/>
</dbReference>
<dbReference type="Pfam" id="PF00324">
    <property type="entry name" value="AA_permease"/>
    <property type="match status" value="1"/>
</dbReference>
<dbReference type="FunFam" id="1.20.1740.10:FF:000017">
    <property type="entry name" value="Amino acid permease"/>
    <property type="match status" value="1"/>
</dbReference>
<evidence type="ECO:0000256" key="5">
    <source>
        <dbReference type="ARBA" id="ARBA00022692"/>
    </source>
</evidence>
<dbReference type="InterPro" id="IPR004841">
    <property type="entry name" value="AA-permease/SLC12A_dom"/>
</dbReference>
<evidence type="ECO:0000256" key="9">
    <source>
        <dbReference type="SAM" id="Phobius"/>
    </source>
</evidence>
<evidence type="ECO:0000313" key="11">
    <source>
        <dbReference type="EMBL" id="CDP37706.1"/>
    </source>
</evidence>
<evidence type="ECO:0000256" key="7">
    <source>
        <dbReference type="ARBA" id="ARBA00022989"/>
    </source>
</evidence>
<accession>A0A060TEW9</accession>
<organism evidence="11">
    <name type="scientific">Blastobotrys adeninivorans</name>
    <name type="common">Yeast</name>
    <name type="synonym">Arxula adeninivorans</name>
    <dbReference type="NCBI Taxonomy" id="409370"/>
    <lineage>
        <taxon>Eukaryota</taxon>
        <taxon>Fungi</taxon>
        <taxon>Dikarya</taxon>
        <taxon>Ascomycota</taxon>
        <taxon>Saccharomycotina</taxon>
        <taxon>Dipodascomycetes</taxon>
        <taxon>Dipodascales</taxon>
        <taxon>Trichomonascaceae</taxon>
        <taxon>Blastobotrys</taxon>
    </lineage>
</organism>
<feature type="transmembrane region" description="Helical" evidence="9">
    <location>
        <begin position="353"/>
        <end position="378"/>
    </location>
</feature>